<feature type="non-terminal residue" evidence="1">
    <location>
        <position position="348"/>
    </location>
</feature>
<organism evidence="1">
    <name type="scientific">marine metagenome</name>
    <dbReference type="NCBI Taxonomy" id="408172"/>
    <lineage>
        <taxon>unclassified sequences</taxon>
        <taxon>metagenomes</taxon>
        <taxon>ecological metagenomes</taxon>
    </lineage>
</organism>
<dbReference type="EMBL" id="UINC01073281">
    <property type="protein sequence ID" value="SVC09547.1"/>
    <property type="molecule type" value="Genomic_DNA"/>
</dbReference>
<name>A0A382JE87_9ZZZZ</name>
<evidence type="ECO:0008006" key="2">
    <source>
        <dbReference type="Google" id="ProtNLM"/>
    </source>
</evidence>
<sequence>VTEAGGTDTFTVVLDAEPAGDVVIRASSNDAGEAQVGGPLTFTDSNWDTPQAFTITGVDDSIADGDQQATFTVEVKDGESHDAYDDVADQSVTATNADDETAGFQLAATQVQSVTEAGSTTNFSARLTTEPAGDVVLRASSGDPGEATVGAPLTFTSSNWDTYQWFTVTGVDDDLDDGDQVTAFTVEVKDGESHDAYDGVADMNWNVTTTDDDTVGFTLSTTSVSVAETGSTATFTVVLDTEPEGDVVIRASSSDSGEAQVGGPLTFTSSNWDTPQVFTITGIDDSIADGEQQAVFTVEVLDASSHDAYDGVADQSVTAAVADDETPGIAVTQGRSYPANTVAEYGST</sequence>
<dbReference type="InterPro" id="IPR038081">
    <property type="entry name" value="CalX-like_sf"/>
</dbReference>
<feature type="non-terminal residue" evidence="1">
    <location>
        <position position="1"/>
    </location>
</feature>
<dbReference type="AlphaFoldDB" id="A0A382JE87"/>
<accession>A0A382JE87</accession>
<evidence type="ECO:0000313" key="1">
    <source>
        <dbReference type="EMBL" id="SVC09547.1"/>
    </source>
</evidence>
<reference evidence="1" key="1">
    <citation type="submission" date="2018-05" db="EMBL/GenBank/DDBJ databases">
        <authorList>
            <person name="Lanie J.A."/>
            <person name="Ng W.-L."/>
            <person name="Kazmierczak K.M."/>
            <person name="Andrzejewski T.M."/>
            <person name="Davidsen T.M."/>
            <person name="Wayne K.J."/>
            <person name="Tettelin H."/>
            <person name="Glass J.I."/>
            <person name="Rusch D."/>
            <person name="Podicherti R."/>
            <person name="Tsui H.-C.T."/>
            <person name="Winkler M.E."/>
        </authorList>
    </citation>
    <scope>NUCLEOTIDE SEQUENCE</scope>
</reference>
<proteinExistence type="predicted"/>
<dbReference type="SUPFAM" id="SSF141072">
    <property type="entry name" value="CalX-like"/>
    <property type="match status" value="1"/>
</dbReference>
<protein>
    <recommendedName>
        <fullName evidence="2">Cadherin domain-containing protein</fullName>
    </recommendedName>
</protein>
<gene>
    <name evidence="1" type="ORF">METZ01_LOCUS262401</name>
</gene>